<name>A0A8S5N7A4_9CAUD</name>
<protein>
    <submittedName>
        <fullName evidence="1">Tail sheath protein</fullName>
    </submittedName>
</protein>
<evidence type="ECO:0000313" key="1">
    <source>
        <dbReference type="EMBL" id="DAD90558.1"/>
    </source>
</evidence>
<sequence>MGQLKGFTFKKAEGGLGRTASTKDNLFLVVAAMAVAGTQLTHGETKSFIQLKDAEAVGITESLDANQKVLTHYHLSEIFRLAPESQIIFLPVAVGKMQDSTAQIVKAIRANKQVKGVGLFGFTNDLSTIASDVEELQTQIVEAVKPDGILIDFVLVEGKGKEGLEVNNFADLKEKNAPQVSVIIAQDKGIAAIDEAYKYHASVGSALGMLSVRNVSENLGSVDIETKPENAKGGNTYPLTDEGKKRYISGGISTGQSAEELSNEQLKLLNDKGYILAGQYADMAGFFLSNSPTCVSKSSDYTYIENNRIWNKAARLVRQTLSPRIKSKLPKNPQTGYLKDSIVTSLQELAGKAIERQMVVTGEISGYAVSIDAKQTVTEQTPLKVKIRLVPDDILHAIEGEIGLTSNL</sequence>
<dbReference type="InterPro" id="IPR019694">
    <property type="entry name" value="Phage_HP1_Orf23"/>
</dbReference>
<proteinExistence type="predicted"/>
<organism evidence="1">
    <name type="scientific">Myoviridae sp. ctlHW5</name>
    <dbReference type="NCBI Taxonomy" id="2826691"/>
    <lineage>
        <taxon>Viruses</taxon>
        <taxon>Duplodnaviria</taxon>
        <taxon>Heunggongvirae</taxon>
        <taxon>Uroviricota</taxon>
        <taxon>Caudoviricetes</taxon>
    </lineage>
</organism>
<dbReference type="EMBL" id="BK015089">
    <property type="protein sequence ID" value="DAD90558.1"/>
    <property type="molecule type" value="Genomic_DNA"/>
</dbReference>
<dbReference type="Pfam" id="PF10758">
    <property type="entry name" value="DUF2586"/>
    <property type="match status" value="1"/>
</dbReference>
<accession>A0A8S5N7A4</accession>
<reference evidence="1" key="1">
    <citation type="journal article" date="2021" name="Proc. Natl. Acad. Sci. U.S.A.">
        <title>A Catalog of Tens of Thousands of Viruses from Human Metagenomes Reveals Hidden Associations with Chronic Diseases.</title>
        <authorList>
            <person name="Tisza M.J."/>
            <person name="Buck C.B."/>
        </authorList>
    </citation>
    <scope>NUCLEOTIDE SEQUENCE</scope>
    <source>
        <strain evidence="1">CtlHW5</strain>
    </source>
</reference>